<accession>A0A4R1S7M3</accession>
<dbReference type="GO" id="GO:0005524">
    <property type="term" value="F:ATP binding"/>
    <property type="evidence" value="ECO:0007669"/>
    <property type="project" value="UniProtKB-KW"/>
</dbReference>
<reference evidence="5 6" key="1">
    <citation type="submission" date="2019-03" db="EMBL/GenBank/DDBJ databases">
        <title>Genomic Encyclopedia of Type Strains, Phase IV (KMG-IV): sequencing the most valuable type-strain genomes for metagenomic binning, comparative biology and taxonomic classification.</title>
        <authorList>
            <person name="Goeker M."/>
        </authorList>
    </citation>
    <scope>NUCLEOTIDE SEQUENCE [LARGE SCALE GENOMIC DNA]</scope>
    <source>
        <strain evidence="5 6">LX-B</strain>
    </source>
</reference>
<dbReference type="InterPro" id="IPR027417">
    <property type="entry name" value="P-loop_NTPase"/>
</dbReference>
<dbReference type="Pfam" id="PF00005">
    <property type="entry name" value="ABC_tran"/>
    <property type="match status" value="1"/>
</dbReference>
<organism evidence="5 6">
    <name type="scientific">Hydrogenispora ethanolica</name>
    <dbReference type="NCBI Taxonomy" id="1082276"/>
    <lineage>
        <taxon>Bacteria</taxon>
        <taxon>Bacillati</taxon>
        <taxon>Bacillota</taxon>
        <taxon>Hydrogenispora</taxon>
    </lineage>
</organism>
<feature type="domain" description="ABC transporter" evidence="4">
    <location>
        <begin position="3"/>
        <end position="226"/>
    </location>
</feature>
<evidence type="ECO:0000313" key="5">
    <source>
        <dbReference type="EMBL" id="TCL75259.1"/>
    </source>
</evidence>
<sequence>MTIRVWQIAKSFENNPVYDDFSLEFPENEVTAILGPSGCGKTTLLNILAGLVRVDAGRVDAGRVETEPETSYLFQEPRLLPWLSLRENIALVLADKLPAAASEARINNCLAATGLAPYAEYLPNLVSGGMKQRAALARAFVYPSRLLLMDEPFKSQDLKTRHHLIELFLELWRAEPRTVITVTHDIQEALRLGNQVVVLSGKPVRIVERLRIDLPQEERVRRYEELFPLEKRLLGLVLG</sequence>
<dbReference type="EMBL" id="SLUN01000003">
    <property type="protein sequence ID" value="TCL75259.1"/>
    <property type="molecule type" value="Genomic_DNA"/>
</dbReference>
<comment type="caution">
    <text evidence="5">The sequence shown here is derived from an EMBL/GenBank/DDBJ whole genome shotgun (WGS) entry which is preliminary data.</text>
</comment>
<dbReference type="InterPro" id="IPR050166">
    <property type="entry name" value="ABC_transporter_ATP-bind"/>
</dbReference>
<evidence type="ECO:0000256" key="1">
    <source>
        <dbReference type="ARBA" id="ARBA00022448"/>
    </source>
</evidence>
<name>A0A4R1S7M3_HYDET</name>
<keyword evidence="2" id="KW-0547">Nucleotide-binding</keyword>
<evidence type="ECO:0000256" key="3">
    <source>
        <dbReference type="ARBA" id="ARBA00022840"/>
    </source>
</evidence>
<protein>
    <submittedName>
        <fullName evidence="5">NitT/TauT family transport system ATP-binding protein</fullName>
    </submittedName>
</protein>
<gene>
    <name evidence="5" type="ORF">EDC14_1003191</name>
</gene>
<keyword evidence="6" id="KW-1185">Reference proteome</keyword>
<dbReference type="InterPro" id="IPR017871">
    <property type="entry name" value="ABC_transporter-like_CS"/>
</dbReference>
<dbReference type="PROSITE" id="PS50893">
    <property type="entry name" value="ABC_TRANSPORTER_2"/>
    <property type="match status" value="1"/>
</dbReference>
<evidence type="ECO:0000313" key="6">
    <source>
        <dbReference type="Proteomes" id="UP000295008"/>
    </source>
</evidence>
<evidence type="ECO:0000259" key="4">
    <source>
        <dbReference type="PROSITE" id="PS50893"/>
    </source>
</evidence>
<dbReference type="OrthoDB" id="9801958at2"/>
<evidence type="ECO:0000256" key="2">
    <source>
        <dbReference type="ARBA" id="ARBA00022741"/>
    </source>
</evidence>
<proteinExistence type="predicted"/>
<dbReference type="Gene3D" id="3.40.50.300">
    <property type="entry name" value="P-loop containing nucleotide triphosphate hydrolases"/>
    <property type="match status" value="1"/>
</dbReference>
<dbReference type="AlphaFoldDB" id="A0A4R1S7M3"/>
<dbReference type="PANTHER" id="PTHR42788:SF13">
    <property type="entry name" value="ALIPHATIC SULFONATES IMPORT ATP-BINDING PROTEIN SSUB"/>
    <property type="match status" value="1"/>
</dbReference>
<dbReference type="Proteomes" id="UP000295008">
    <property type="component" value="Unassembled WGS sequence"/>
</dbReference>
<dbReference type="PROSITE" id="PS00211">
    <property type="entry name" value="ABC_TRANSPORTER_1"/>
    <property type="match status" value="1"/>
</dbReference>
<dbReference type="SUPFAM" id="SSF52540">
    <property type="entry name" value="P-loop containing nucleoside triphosphate hydrolases"/>
    <property type="match status" value="1"/>
</dbReference>
<dbReference type="PANTHER" id="PTHR42788">
    <property type="entry name" value="TAURINE IMPORT ATP-BINDING PROTEIN-RELATED"/>
    <property type="match status" value="1"/>
</dbReference>
<dbReference type="InterPro" id="IPR003593">
    <property type="entry name" value="AAA+_ATPase"/>
</dbReference>
<keyword evidence="1" id="KW-0813">Transport</keyword>
<dbReference type="SMART" id="SM00382">
    <property type="entry name" value="AAA"/>
    <property type="match status" value="1"/>
</dbReference>
<dbReference type="GO" id="GO:0016887">
    <property type="term" value="F:ATP hydrolysis activity"/>
    <property type="evidence" value="ECO:0007669"/>
    <property type="project" value="InterPro"/>
</dbReference>
<dbReference type="RefSeq" id="WP_132012926.1">
    <property type="nucleotide sequence ID" value="NZ_SLUN01000003.1"/>
</dbReference>
<keyword evidence="3 5" id="KW-0067">ATP-binding</keyword>
<dbReference type="InterPro" id="IPR003439">
    <property type="entry name" value="ABC_transporter-like_ATP-bd"/>
</dbReference>